<evidence type="ECO:0000313" key="5">
    <source>
        <dbReference type="Proteomes" id="UP000309550"/>
    </source>
</evidence>
<keyword evidence="5" id="KW-1185">Reference proteome</keyword>
<organism evidence="4 5">
    <name type="scientific">Sulfitobacter sabulilitoris</name>
    <dbReference type="NCBI Taxonomy" id="2562655"/>
    <lineage>
        <taxon>Bacteria</taxon>
        <taxon>Pseudomonadati</taxon>
        <taxon>Pseudomonadota</taxon>
        <taxon>Alphaproteobacteria</taxon>
        <taxon>Rhodobacterales</taxon>
        <taxon>Roseobacteraceae</taxon>
        <taxon>Sulfitobacter</taxon>
    </lineage>
</organism>
<evidence type="ECO:0000256" key="2">
    <source>
        <dbReference type="PIRSR" id="PIRSR005962-1"/>
    </source>
</evidence>
<dbReference type="PIRSF" id="PIRSF005962">
    <property type="entry name" value="Pept_M20D_amidohydro"/>
    <property type="match status" value="1"/>
</dbReference>
<accession>A0A5S3PKR0</accession>
<feature type="binding site" evidence="2">
    <location>
        <position position="165"/>
    </location>
    <ligand>
        <name>Mn(2+)</name>
        <dbReference type="ChEBI" id="CHEBI:29035"/>
        <label>2</label>
    </ligand>
</feature>
<gene>
    <name evidence="4" type="ORF">FDT80_05195</name>
</gene>
<dbReference type="Gene3D" id="3.30.70.360">
    <property type="match status" value="1"/>
</dbReference>
<dbReference type="OrthoDB" id="9777385at2"/>
<dbReference type="PANTHER" id="PTHR11014:SF63">
    <property type="entry name" value="METALLOPEPTIDASE, PUTATIVE (AFU_ORTHOLOGUE AFUA_6G09600)-RELATED"/>
    <property type="match status" value="1"/>
</dbReference>
<evidence type="ECO:0000313" key="4">
    <source>
        <dbReference type="EMBL" id="TMM54973.1"/>
    </source>
</evidence>
<evidence type="ECO:0000256" key="1">
    <source>
        <dbReference type="ARBA" id="ARBA00022801"/>
    </source>
</evidence>
<dbReference type="Pfam" id="PF01546">
    <property type="entry name" value="Peptidase_M20"/>
    <property type="match status" value="1"/>
</dbReference>
<dbReference type="InterPro" id="IPR036264">
    <property type="entry name" value="Bact_exopeptidase_dim_dom"/>
</dbReference>
<sequence>MPVKNRFAETHAQITAWRHHLHTIPELQFDLPQTAAFVAERLAEFGVDEITTGVAETGIVAVIKGRTDTKGRVIGLRADMDALPIAEATGLDYASVHPGKMHACGHDGHTAILLGAAQYLAETRNFDGTVVLLFQPAEEGGGGGRVMVQEGVMDRWGVQEVYGMHNMPGLTPGEFAIRPGALLASADEFEITVTGKGGHAAAPHEAVDPNLAAAHVLIGLQSIASRWVDPLKNVVVSVCALHSDTEAHNVIPQTCRMRGTVRTLDPEVRSFVRTRLEEIVTATAQAHGCTARIDYQLGYPVTVNHAEHTDYAAAAAARVAGSVITDTPPIMAAEDFAFMLNARPGAYIMLGNGDGPTVHHPEYVFDDASIPAGCSWFAEMVESRMPVA</sequence>
<proteinExistence type="predicted"/>
<dbReference type="NCBIfam" id="TIGR01891">
    <property type="entry name" value="amidohydrolases"/>
    <property type="match status" value="1"/>
</dbReference>
<dbReference type="RefSeq" id="WP_138661143.1">
    <property type="nucleotide sequence ID" value="NZ_VANS01000001.1"/>
</dbReference>
<comment type="caution">
    <text evidence="4">The sequence shown here is derived from an EMBL/GenBank/DDBJ whole genome shotgun (WGS) entry which is preliminary data.</text>
</comment>
<feature type="domain" description="Peptidase M20 dimerisation" evidence="3">
    <location>
        <begin position="188"/>
        <end position="284"/>
    </location>
</feature>
<dbReference type="SUPFAM" id="SSF55031">
    <property type="entry name" value="Bacterial exopeptidase dimerisation domain"/>
    <property type="match status" value="1"/>
</dbReference>
<dbReference type="InterPro" id="IPR017439">
    <property type="entry name" value="Amidohydrolase"/>
</dbReference>
<dbReference type="AlphaFoldDB" id="A0A5S3PKR0"/>
<dbReference type="FunFam" id="3.30.70.360:FF:000001">
    <property type="entry name" value="N-acetyldiaminopimelate deacetylase"/>
    <property type="match status" value="1"/>
</dbReference>
<reference evidence="4 5" key="1">
    <citation type="submission" date="2019-05" db="EMBL/GenBank/DDBJ databases">
        <title>Sulfitobacter sabulilitoris sp. nov., isolated from a marine sand.</title>
        <authorList>
            <person name="Yoon J.-H."/>
        </authorList>
    </citation>
    <scope>NUCLEOTIDE SEQUENCE [LARGE SCALE GENOMIC DNA]</scope>
    <source>
        <strain evidence="4 5">HSMS-29</strain>
    </source>
</reference>
<dbReference type="EMBL" id="VANS01000001">
    <property type="protein sequence ID" value="TMM54973.1"/>
    <property type="molecule type" value="Genomic_DNA"/>
</dbReference>
<comment type="cofactor">
    <cofactor evidence="2">
        <name>Mn(2+)</name>
        <dbReference type="ChEBI" id="CHEBI:29035"/>
    </cofactor>
    <text evidence="2">The Mn(2+) ion enhances activity.</text>
</comment>
<dbReference type="CDD" id="cd05666">
    <property type="entry name" value="M20_Acy1-like"/>
    <property type="match status" value="1"/>
</dbReference>
<protein>
    <submittedName>
        <fullName evidence="4">Amidohydrolase</fullName>
    </submittedName>
</protein>
<dbReference type="SUPFAM" id="SSF53187">
    <property type="entry name" value="Zn-dependent exopeptidases"/>
    <property type="match status" value="1"/>
</dbReference>
<keyword evidence="2" id="KW-0464">Manganese</keyword>
<feature type="binding site" evidence="2">
    <location>
        <position position="359"/>
    </location>
    <ligand>
        <name>Mn(2+)</name>
        <dbReference type="ChEBI" id="CHEBI:29035"/>
        <label>2</label>
    </ligand>
</feature>
<keyword evidence="1 4" id="KW-0378">Hydrolase</keyword>
<dbReference type="GO" id="GO:0019877">
    <property type="term" value="P:diaminopimelate biosynthetic process"/>
    <property type="evidence" value="ECO:0007669"/>
    <property type="project" value="UniProtKB-ARBA"/>
</dbReference>
<name>A0A5S3PKR0_9RHOB</name>
<feature type="binding site" evidence="2">
    <location>
        <position position="139"/>
    </location>
    <ligand>
        <name>Mn(2+)</name>
        <dbReference type="ChEBI" id="CHEBI:29035"/>
        <label>2</label>
    </ligand>
</feature>
<feature type="binding site" evidence="2">
    <location>
        <position position="104"/>
    </location>
    <ligand>
        <name>Mn(2+)</name>
        <dbReference type="ChEBI" id="CHEBI:29035"/>
        <label>2</label>
    </ligand>
</feature>
<evidence type="ECO:0000259" key="3">
    <source>
        <dbReference type="Pfam" id="PF07687"/>
    </source>
</evidence>
<feature type="binding site" evidence="2">
    <location>
        <position position="106"/>
    </location>
    <ligand>
        <name>Mn(2+)</name>
        <dbReference type="ChEBI" id="CHEBI:29035"/>
        <label>2</label>
    </ligand>
</feature>
<dbReference type="GO" id="GO:0050118">
    <property type="term" value="F:N-acetyldiaminopimelate deacetylase activity"/>
    <property type="evidence" value="ECO:0007669"/>
    <property type="project" value="UniProtKB-ARBA"/>
</dbReference>
<dbReference type="Gene3D" id="3.40.630.10">
    <property type="entry name" value="Zn peptidases"/>
    <property type="match status" value="1"/>
</dbReference>
<dbReference type="InterPro" id="IPR002933">
    <property type="entry name" value="Peptidase_M20"/>
</dbReference>
<dbReference type="InterPro" id="IPR011650">
    <property type="entry name" value="Peptidase_M20_dimer"/>
</dbReference>
<dbReference type="Pfam" id="PF07687">
    <property type="entry name" value="M20_dimer"/>
    <property type="match status" value="1"/>
</dbReference>
<dbReference type="PANTHER" id="PTHR11014">
    <property type="entry name" value="PEPTIDASE M20 FAMILY MEMBER"/>
    <property type="match status" value="1"/>
</dbReference>
<dbReference type="Proteomes" id="UP000309550">
    <property type="component" value="Unassembled WGS sequence"/>
</dbReference>
<dbReference type="GO" id="GO:0046872">
    <property type="term" value="F:metal ion binding"/>
    <property type="evidence" value="ECO:0007669"/>
    <property type="project" value="UniProtKB-KW"/>
</dbReference>
<keyword evidence="2" id="KW-0479">Metal-binding</keyword>